<evidence type="ECO:0000256" key="2">
    <source>
        <dbReference type="ARBA" id="ARBA00012438"/>
    </source>
</evidence>
<keyword evidence="5" id="KW-0547">Nucleotide-binding</keyword>
<dbReference type="RefSeq" id="WP_311618257.1">
    <property type="nucleotide sequence ID" value="NZ_JAVREV010000007.1"/>
</dbReference>
<feature type="transmembrane region" description="Helical" evidence="10">
    <location>
        <begin position="51"/>
        <end position="68"/>
    </location>
</feature>
<dbReference type="GO" id="GO:0016301">
    <property type="term" value="F:kinase activity"/>
    <property type="evidence" value="ECO:0007669"/>
    <property type="project" value="UniProtKB-KW"/>
</dbReference>
<evidence type="ECO:0000256" key="8">
    <source>
        <dbReference type="ARBA" id="ARBA00023012"/>
    </source>
</evidence>
<evidence type="ECO:0000259" key="11">
    <source>
        <dbReference type="SMART" id="SM00387"/>
    </source>
</evidence>
<dbReference type="InterPro" id="IPR011712">
    <property type="entry name" value="Sig_transdc_His_kin_sub3_dim/P"/>
</dbReference>
<reference evidence="13" key="1">
    <citation type="submission" date="2023-07" db="EMBL/GenBank/DDBJ databases">
        <title>30 novel species of actinomycetes from the DSMZ collection.</title>
        <authorList>
            <person name="Nouioui I."/>
        </authorList>
    </citation>
    <scope>NUCLEOTIDE SEQUENCE [LARGE SCALE GENOMIC DNA]</scope>
    <source>
        <strain evidence="13">DSM 41886</strain>
    </source>
</reference>
<dbReference type="Pfam" id="PF02518">
    <property type="entry name" value="HATPase_c"/>
    <property type="match status" value="1"/>
</dbReference>
<dbReference type="PANTHER" id="PTHR24421:SF10">
    <property type="entry name" value="NITRATE_NITRITE SENSOR PROTEIN NARQ"/>
    <property type="match status" value="1"/>
</dbReference>
<protein>
    <recommendedName>
        <fullName evidence="2">histidine kinase</fullName>
        <ecNumber evidence="2">2.7.13.3</ecNumber>
    </recommendedName>
</protein>
<keyword evidence="8" id="KW-0902">Two-component regulatory system</keyword>
<gene>
    <name evidence="12" type="ORF">RM779_15380</name>
</gene>
<dbReference type="CDD" id="cd16917">
    <property type="entry name" value="HATPase_UhpB-NarQ-NarX-like"/>
    <property type="match status" value="1"/>
</dbReference>
<organism evidence="12 13">
    <name type="scientific">Streptomyces johnsoniae</name>
    <dbReference type="NCBI Taxonomy" id="3075532"/>
    <lineage>
        <taxon>Bacteria</taxon>
        <taxon>Bacillati</taxon>
        <taxon>Actinomycetota</taxon>
        <taxon>Actinomycetes</taxon>
        <taxon>Kitasatosporales</taxon>
        <taxon>Streptomycetaceae</taxon>
        <taxon>Streptomyces</taxon>
    </lineage>
</organism>
<feature type="transmembrane region" description="Helical" evidence="10">
    <location>
        <begin position="97"/>
        <end position="113"/>
    </location>
</feature>
<feature type="region of interest" description="Disordered" evidence="9">
    <location>
        <begin position="1"/>
        <end position="20"/>
    </location>
</feature>
<dbReference type="InterPro" id="IPR050482">
    <property type="entry name" value="Sensor_HK_TwoCompSys"/>
</dbReference>
<dbReference type="Gene3D" id="3.30.565.10">
    <property type="entry name" value="Histidine kinase-like ATPase, C-terminal domain"/>
    <property type="match status" value="1"/>
</dbReference>
<dbReference type="InterPro" id="IPR003594">
    <property type="entry name" value="HATPase_dom"/>
</dbReference>
<evidence type="ECO:0000256" key="1">
    <source>
        <dbReference type="ARBA" id="ARBA00000085"/>
    </source>
</evidence>
<keyword evidence="3" id="KW-0597">Phosphoprotein</keyword>
<dbReference type="EMBL" id="JAVREV010000007">
    <property type="protein sequence ID" value="MDT0443964.1"/>
    <property type="molecule type" value="Genomic_DNA"/>
</dbReference>
<accession>A0ABU2S4Q1</accession>
<feature type="region of interest" description="Disordered" evidence="9">
    <location>
        <begin position="347"/>
        <end position="382"/>
    </location>
</feature>
<keyword evidence="4" id="KW-0808">Transferase</keyword>
<name>A0ABU2S4Q1_9ACTN</name>
<feature type="transmembrane region" description="Helical" evidence="10">
    <location>
        <begin position="118"/>
        <end position="135"/>
    </location>
</feature>
<evidence type="ECO:0000256" key="4">
    <source>
        <dbReference type="ARBA" id="ARBA00022679"/>
    </source>
</evidence>
<sequence>MSVIRDLLQPARPEGEDDPEHRVFRRDGAIAAGVGLLCATLAVTVEHDGGPLDALGWLLLAGAVVPLAWRRLRPLPVLVLCLAFAALYHALDYTHAAPFAASALAVFTAAATGPRRRTLGMAVLVVAVILAVWSSSGPERGVEMLQVSGWILAVIAFGEAVRLHHQYLAAMRERAERAERTREQEAARRVAEERVRIARDLHDLLAHTITLIGVRASVAAHLLTAGPERLDRAAVAETLDSISGTCRDAKADLRTTLQVLRGDGERQSDGPLPGLAGLPDLVRAAEAAGARVELALDAAEPVPQASGAAAYRIVQEALTNAVRHAGAEVLIRVSVRRDGPDLRIRVQDDGPAADGGSVPFPAGNPSPAGKTAADPPGYGIAGMRERARSIGGTLFAGAREDGPGFVVTARLPAQEAPR</sequence>
<dbReference type="EC" id="2.7.13.3" evidence="2"/>
<dbReference type="Pfam" id="PF07730">
    <property type="entry name" value="HisKA_3"/>
    <property type="match status" value="1"/>
</dbReference>
<feature type="transmembrane region" description="Helical" evidence="10">
    <location>
        <begin position="28"/>
        <end position="45"/>
    </location>
</feature>
<dbReference type="PANTHER" id="PTHR24421">
    <property type="entry name" value="NITRATE/NITRITE SENSOR PROTEIN NARX-RELATED"/>
    <property type="match status" value="1"/>
</dbReference>
<feature type="domain" description="Histidine kinase/HSP90-like ATPase" evidence="11">
    <location>
        <begin position="305"/>
        <end position="415"/>
    </location>
</feature>
<comment type="catalytic activity">
    <reaction evidence="1">
        <text>ATP + protein L-histidine = ADP + protein N-phospho-L-histidine.</text>
        <dbReference type="EC" id="2.7.13.3"/>
    </reaction>
</comment>
<evidence type="ECO:0000256" key="5">
    <source>
        <dbReference type="ARBA" id="ARBA00022741"/>
    </source>
</evidence>
<evidence type="ECO:0000256" key="3">
    <source>
        <dbReference type="ARBA" id="ARBA00022553"/>
    </source>
</evidence>
<evidence type="ECO:0000256" key="10">
    <source>
        <dbReference type="SAM" id="Phobius"/>
    </source>
</evidence>
<comment type="caution">
    <text evidence="12">The sequence shown here is derived from an EMBL/GenBank/DDBJ whole genome shotgun (WGS) entry which is preliminary data.</text>
</comment>
<evidence type="ECO:0000256" key="9">
    <source>
        <dbReference type="SAM" id="MobiDB-lite"/>
    </source>
</evidence>
<evidence type="ECO:0000313" key="13">
    <source>
        <dbReference type="Proteomes" id="UP001183615"/>
    </source>
</evidence>
<dbReference type="InterPro" id="IPR036890">
    <property type="entry name" value="HATPase_C_sf"/>
</dbReference>
<keyword evidence="10" id="KW-0812">Transmembrane</keyword>
<dbReference type="SUPFAM" id="SSF55874">
    <property type="entry name" value="ATPase domain of HSP90 chaperone/DNA topoisomerase II/histidine kinase"/>
    <property type="match status" value="1"/>
</dbReference>
<proteinExistence type="predicted"/>
<keyword evidence="10" id="KW-0472">Membrane</keyword>
<evidence type="ECO:0000313" key="12">
    <source>
        <dbReference type="EMBL" id="MDT0443964.1"/>
    </source>
</evidence>
<keyword evidence="6 12" id="KW-0418">Kinase</keyword>
<dbReference type="InterPro" id="IPR055558">
    <property type="entry name" value="DUF7134"/>
</dbReference>
<evidence type="ECO:0000256" key="6">
    <source>
        <dbReference type="ARBA" id="ARBA00022777"/>
    </source>
</evidence>
<dbReference type="Proteomes" id="UP001183615">
    <property type="component" value="Unassembled WGS sequence"/>
</dbReference>
<keyword evidence="10" id="KW-1133">Transmembrane helix</keyword>
<dbReference type="Gene3D" id="1.20.5.1930">
    <property type="match status" value="1"/>
</dbReference>
<evidence type="ECO:0000256" key="7">
    <source>
        <dbReference type="ARBA" id="ARBA00022840"/>
    </source>
</evidence>
<dbReference type="Pfam" id="PF23539">
    <property type="entry name" value="DUF7134"/>
    <property type="match status" value="1"/>
</dbReference>
<keyword evidence="13" id="KW-1185">Reference proteome</keyword>
<keyword evidence="7" id="KW-0067">ATP-binding</keyword>
<feature type="transmembrane region" description="Helical" evidence="10">
    <location>
        <begin position="75"/>
        <end position="91"/>
    </location>
</feature>
<dbReference type="SMART" id="SM00387">
    <property type="entry name" value="HATPase_c"/>
    <property type="match status" value="1"/>
</dbReference>